<dbReference type="RefSeq" id="WP_338688139.1">
    <property type="nucleotide sequence ID" value="NZ_AP024702.1"/>
</dbReference>
<keyword evidence="1" id="KW-0175">Coiled coil</keyword>
<evidence type="ECO:0008006" key="5">
    <source>
        <dbReference type="Google" id="ProtNLM"/>
    </source>
</evidence>
<dbReference type="EMBL" id="AP024702">
    <property type="protein sequence ID" value="BCX46486.1"/>
    <property type="molecule type" value="Genomic_DNA"/>
</dbReference>
<organism evidence="3 4">
    <name type="scientific">Haloferula helveola</name>
    <dbReference type="NCBI Taxonomy" id="490095"/>
    <lineage>
        <taxon>Bacteria</taxon>
        <taxon>Pseudomonadati</taxon>
        <taxon>Verrucomicrobiota</taxon>
        <taxon>Verrucomicrobiia</taxon>
        <taxon>Verrucomicrobiales</taxon>
        <taxon>Verrucomicrobiaceae</taxon>
        <taxon>Haloferula</taxon>
    </lineage>
</organism>
<keyword evidence="4" id="KW-1185">Reference proteome</keyword>
<keyword evidence="2" id="KW-0732">Signal</keyword>
<feature type="chain" id="PRO_5046885414" description="Chromosome partition protein Smc" evidence="2">
    <location>
        <begin position="20"/>
        <end position="271"/>
    </location>
</feature>
<feature type="coiled-coil region" evidence="1">
    <location>
        <begin position="48"/>
        <end position="170"/>
    </location>
</feature>
<proteinExistence type="predicted"/>
<accession>A0ABM7RAE8</accession>
<name>A0ABM7RAE8_9BACT</name>
<dbReference type="SUPFAM" id="SSF57997">
    <property type="entry name" value="Tropomyosin"/>
    <property type="match status" value="1"/>
</dbReference>
<gene>
    <name evidence="3" type="ORF">HAHE_03940</name>
</gene>
<feature type="signal peptide" evidence="2">
    <location>
        <begin position="1"/>
        <end position="19"/>
    </location>
</feature>
<evidence type="ECO:0000256" key="1">
    <source>
        <dbReference type="SAM" id="Coils"/>
    </source>
</evidence>
<evidence type="ECO:0000313" key="3">
    <source>
        <dbReference type="EMBL" id="BCX46486.1"/>
    </source>
</evidence>
<dbReference type="Proteomes" id="UP001374893">
    <property type="component" value="Chromosome"/>
</dbReference>
<reference evidence="3 4" key="1">
    <citation type="submission" date="2021-06" db="EMBL/GenBank/DDBJ databases">
        <title>Complete genome of Haloferula helveola possessing various polysaccharide degrading enzymes.</title>
        <authorList>
            <person name="Takami H."/>
            <person name="Huang C."/>
            <person name="Hamasaki K."/>
        </authorList>
    </citation>
    <scope>NUCLEOTIDE SEQUENCE [LARGE SCALE GENOMIC DNA]</scope>
    <source>
        <strain evidence="3 4">CN-1</strain>
    </source>
</reference>
<dbReference type="Gene3D" id="1.10.287.1490">
    <property type="match status" value="1"/>
</dbReference>
<sequence>MKVLFYILSVLAICAAAYFSNVNKSNFLEQQQVRKDTIALNRRVSAEGDKTEAQLKDEKKKLTSAKEENAEVVQSIASLEGKAQGLKRELGEIEAELEEQEQTLADAEKARLEVEKALTDMGLQGPFTMDSIQGNIKLLEDKRKELTQSIGELENNIGAAEKSVARNRDNIDRLSQRKQARNRRIAANAMESVITAVDQDWGFVVVGAGSNSGFSPQKRLIVKRDGRVIAEVKPSSIEASQTIAEIDYETVVPGVRIQPGDRVIISKPAAN</sequence>
<protein>
    <recommendedName>
        <fullName evidence="5">Chromosome partition protein Smc</fullName>
    </recommendedName>
</protein>
<evidence type="ECO:0000256" key="2">
    <source>
        <dbReference type="SAM" id="SignalP"/>
    </source>
</evidence>
<evidence type="ECO:0000313" key="4">
    <source>
        <dbReference type="Proteomes" id="UP001374893"/>
    </source>
</evidence>